<organism evidence="2 3">
    <name type="scientific">Coraliomargarita sinensis</name>
    <dbReference type="NCBI Taxonomy" id="2174842"/>
    <lineage>
        <taxon>Bacteria</taxon>
        <taxon>Pseudomonadati</taxon>
        <taxon>Verrucomicrobiota</taxon>
        <taxon>Opitutia</taxon>
        <taxon>Puniceicoccales</taxon>
        <taxon>Coraliomargaritaceae</taxon>
        <taxon>Coraliomargarita</taxon>
    </lineage>
</organism>
<gene>
    <name evidence="2" type="ORF">DDZ13_07350</name>
</gene>
<dbReference type="InParanoid" id="A0A317ZG01"/>
<reference evidence="2 3" key="1">
    <citation type="submission" date="2018-05" db="EMBL/GenBank/DDBJ databases">
        <title>Coraliomargarita sinensis sp. nov., isolated from a marine solar saltern.</title>
        <authorList>
            <person name="Zhou L.Y."/>
        </authorList>
    </citation>
    <scope>NUCLEOTIDE SEQUENCE [LARGE SCALE GENOMIC DNA]</scope>
    <source>
        <strain evidence="2 3">WN38</strain>
    </source>
</reference>
<dbReference type="RefSeq" id="WP_110130793.1">
    <property type="nucleotide sequence ID" value="NZ_QHJQ01000004.1"/>
</dbReference>
<evidence type="ECO:0000313" key="2">
    <source>
        <dbReference type="EMBL" id="PXA04340.1"/>
    </source>
</evidence>
<protein>
    <submittedName>
        <fullName evidence="2">Uncharacterized protein</fullName>
    </submittedName>
</protein>
<accession>A0A317ZG01</accession>
<comment type="caution">
    <text evidence="2">The sequence shown here is derived from an EMBL/GenBank/DDBJ whole genome shotgun (WGS) entry which is preliminary data.</text>
</comment>
<dbReference type="Proteomes" id="UP000247099">
    <property type="component" value="Unassembled WGS sequence"/>
</dbReference>
<sequence length="144" mass="16016">MEKTSTGKREERPRQGIGDAARKLELAEAEYVKLVLELEARLEPFYADTDVRRVIAECSDPARELYREILTLRGQAEGKPNERALHLLSDPSTEALKSPTNACTAKSDPRAARGSKAILQKDSVELQKGPATRQRSEGANNREK</sequence>
<dbReference type="EMBL" id="QHJQ01000004">
    <property type="protein sequence ID" value="PXA04340.1"/>
    <property type="molecule type" value="Genomic_DNA"/>
</dbReference>
<evidence type="ECO:0000256" key="1">
    <source>
        <dbReference type="SAM" id="MobiDB-lite"/>
    </source>
</evidence>
<name>A0A317ZG01_9BACT</name>
<evidence type="ECO:0000313" key="3">
    <source>
        <dbReference type="Proteomes" id="UP000247099"/>
    </source>
</evidence>
<proteinExistence type="predicted"/>
<feature type="region of interest" description="Disordered" evidence="1">
    <location>
        <begin position="89"/>
        <end position="144"/>
    </location>
</feature>
<feature type="compositionally biased region" description="Basic and acidic residues" evidence="1">
    <location>
        <begin position="134"/>
        <end position="144"/>
    </location>
</feature>
<dbReference type="AlphaFoldDB" id="A0A317ZG01"/>
<keyword evidence="3" id="KW-1185">Reference proteome</keyword>